<dbReference type="InterPro" id="IPR008271">
    <property type="entry name" value="Ser/Thr_kinase_AS"/>
</dbReference>
<dbReference type="RefSeq" id="WP_212018815.1">
    <property type="nucleotide sequence ID" value="NZ_JAAFYZ010000214.1"/>
</dbReference>
<dbReference type="CDD" id="cd14014">
    <property type="entry name" value="STKc_PknB_like"/>
    <property type="match status" value="1"/>
</dbReference>
<dbReference type="PANTHER" id="PTHR43289:SF6">
    <property type="entry name" value="SERINE_THREONINE-PROTEIN KINASE NEKL-3"/>
    <property type="match status" value="1"/>
</dbReference>
<feature type="compositionally biased region" description="Gly residues" evidence="8">
    <location>
        <begin position="414"/>
        <end position="424"/>
    </location>
</feature>
<dbReference type="SUPFAM" id="SSF56112">
    <property type="entry name" value="Protein kinase-like (PK-like)"/>
    <property type="match status" value="1"/>
</dbReference>
<evidence type="ECO:0000256" key="2">
    <source>
        <dbReference type="ARBA" id="ARBA00022527"/>
    </source>
</evidence>
<evidence type="ECO:0000313" key="11">
    <source>
        <dbReference type="EMBL" id="MBS2552839.1"/>
    </source>
</evidence>
<dbReference type="PROSITE" id="PS00107">
    <property type="entry name" value="PROTEIN_KINASE_ATP"/>
    <property type="match status" value="1"/>
</dbReference>
<proteinExistence type="predicted"/>
<keyword evidence="4 7" id="KW-0547">Nucleotide-binding</keyword>
<keyword evidence="5 11" id="KW-0418">Kinase</keyword>
<accession>A0ABS5L3X6</accession>
<dbReference type="Gene3D" id="3.30.200.20">
    <property type="entry name" value="Phosphorylase Kinase, domain 1"/>
    <property type="match status" value="1"/>
</dbReference>
<evidence type="ECO:0000313" key="12">
    <source>
        <dbReference type="Proteomes" id="UP000730482"/>
    </source>
</evidence>
<name>A0ABS5L3X6_9ACTN</name>
<evidence type="ECO:0000256" key="1">
    <source>
        <dbReference type="ARBA" id="ARBA00012513"/>
    </source>
</evidence>
<dbReference type="PROSITE" id="PS00108">
    <property type="entry name" value="PROTEIN_KINASE_ST"/>
    <property type="match status" value="1"/>
</dbReference>
<dbReference type="EMBL" id="JAAFYZ010000214">
    <property type="protein sequence ID" value="MBS2552839.1"/>
    <property type="molecule type" value="Genomic_DNA"/>
</dbReference>
<feature type="binding site" evidence="7">
    <location>
        <position position="44"/>
    </location>
    <ligand>
        <name>ATP</name>
        <dbReference type="ChEBI" id="CHEBI:30616"/>
    </ligand>
</feature>
<dbReference type="PROSITE" id="PS50011">
    <property type="entry name" value="PROTEIN_KINASE_DOM"/>
    <property type="match status" value="1"/>
</dbReference>
<evidence type="ECO:0000256" key="4">
    <source>
        <dbReference type="ARBA" id="ARBA00022741"/>
    </source>
</evidence>
<evidence type="ECO:0000256" key="8">
    <source>
        <dbReference type="SAM" id="MobiDB-lite"/>
    </source>
</evidence>
<feature type="transmembrane region" description="Helical" evidence="9">
    <location>
        <begin position="462"/>
        <end position="481"/>
    </location>
</feature>
<evidence type="ECO:0000256" key="7">
    <source>
        <dbReference type="PROSITE-ProRule" id="PRU10141"/>
    </source>
</evidence>
<dbReference type="InterPro" id="IPR017441">
    <property type="entry name" value="Protein_kinase_ATP_BS"/>
</dbReference>
<sequence>MAGLAEPGRLIGGRYRLRARLGSGGMGRVWLASDESLRIDVAVKEVWLPATPGPDSEERLRRAEREARNAARLRDHPNVVAVHDVVVDDGVPWTVMQLVAGHTLEEHVEEYGPLSVAHAAIVAAALLDALEAAHAAGIVHRDVKPANVMLADDGKVLLTDFGIAIGDTDTALTAAGTFLGSVEYIAPERARGTEGLAASDLFSLGVTLFQAVEGFSPFHRETATGTLTAVILDEAPEPMRAGRLTPLVTGLLEKDPVKRLGIGEARRALTVRENPSGISETLVTPAATAPRGTTATPDRGATATPARRPGEADRAGSGSQGTDQRRRTTGPQPADRRRRPDAPQTGDRIRRPDAAQAAERSHRPDASQSGDRHHRADPAQAADRHRRERGPAIAEPRRPAGRTGTGSRVSTTGPGSGPGPGTGAGLVSKQPTAPKASPAPKIPRTPNPRGQSRPARRQGSRGVILAVLVAATIAGVLVAVLQRSSSFDVTSVHVGDFVRVDKADHIIGKVSQKAAADSADGRRVLAREDQRDPAICRQFHDAGHADVEVTSSVSFCLIHPNAQAAAPQQ</sequence>
<keyword evidence="9" id="KW-1133">Transmembrane helix</keyword>
<evidence type="ECO:0000259" key="10">
    <source>
        <dbReference type="PROSITE" id="PS50011"/>
    </source>
</evidence>
<dbReference type="InterPro" id="IPR011009">
    <property type="entry name" value="Kinase-like_dom_sf"/>
</dbReference>
<keyword evidence="9" id="KW-0812">Transmembrane</keyword>
<feature type="domain" description="Protein kinase" evidence="10">
    <location>
        <begin position="15"/>
        <end position="271"/>
    </location>
</feature>
<evidence type="ECO:0000256" key="3">
    <source>
        <dbReference type="ARBA" id="ARBA00022679"/>
    </source>
</evidence>
<dbReference type="Pfam" id="PF00069">
    <property type="entry name" value="Pkinase"/>
    <property type="match status" value="1"/>
</dbReference>
<dbReference type="SMART" id="SM00220">
    <property type="entry name" value="S_TKc"/>
    <property type="match status" value="1"/>
</dbReference>
<dbReference type="EC" id="2.7.11.1" evidence="1"/>
<evidence type="ECO:0000256" key="9">
    <source>
        <dbReference type="SAM" id="Phobius"/>
    </source>
</evidence>
<comment type="caution">
    <text evidence="11">The sequence shown here is derived from an EMBL/GenBank/DDBJ whole genome shotgun (WGS) entry which is preliminary data.</text>
</comment>
<evidence type="ECO:0000256" key="5">
    <source>
        <dbReference type="ARBA" id="ARBA00022777"/>
    </source>
</evidence>
<feature type="region of interest" description="Disordered" evidence="8">
    <location>
        <begin position="271"/>
        <end position="459"/>
    </location>
</feature>
<keyword evidence="3" id="KW-0808">Transferase</keyword>
<dbReference type="InterPro" id="IPR000719">
    <property type="entry name" value="Prot_kinase_dom"/>
</dbReference>
<keyword evidence="12" id="KW-1185">Reference proteome</keyword>
<evidence type="ECO:0000256" key="6">
    <source>
        <dbReference type="ARBA" id="ARBA00022840"/>
    </source>
</evidence>
<dbReference type="Gene3D" id="1.10.510.10">
    <property type="entry name" value="Transferase(Phosphotransferase) domain 1"/>
    <property type="match status" value="1"/>
</dbReference>
<dbReference type="Proteomes" id="UP000730482">
    <property type="component" value="Unassembled WGS sequence"/>
</dbReference>
<dbReference type="GO" id="GO:0016301">
    <property type="term" value="F:kinase activity"/>
    <property type="evidence" value="ECO:0007669"/>
    <property type="project" value="UniProtKB-KW"/>
</dbReference>
<dbReference type="PANTHER" id="PTHR43289">
    <property type="entry name" value="MITOGEN-ACTIVATED PROTEIN KINASE KINASE KINASE 20-RELATED"/>
    <property type="match status" value="1"/>
</dbReference>
<feature type="compositionally biased region" description="Basic and acidic residues" evidence="8">
    <location>
        <begin position="334"/>
        <end position="385"/>
    </location>
</feature>
<keyword evidence="6 7" id="KW-0067">ATP-binding</keyword>
<organism evidence="11 12">
    <name type="scientific">Catenulispora pinistramenti</name>
    <dbReference type="NCBI Taxonomy" id="2705254"/>
    <lineage>
        <taxon>Bacteria</taxon>
        <taxon>Bacillati</taxon>
        <taxon>Actinomycetota</taxon>
        <taxon>Actinomycetes</taxon>
        <taxon>Catenulisporales</taxon>
        <taxon>Catenulisporaceae</taxon>
        <taxon>Catenulispora</taxon>
    </lineage>
</organism>
<feature type="compositionally biased region" description="Low complexity" evidence="8">
    <location>
        <begin position="284"/>
        <end position="297"/>
    </location>
</feature>
<keyword evidence="2" id="KW-0723">Serine/threonine-protein kinase</keyword>
<keyword evidence="9" id="KW-0472">Membrane</keyword>
<protein>
    <recommendedName>
        <fullName evidence="1">non-specific serine/threonine protein kinase</fullName>
        <ecNumber evidence="1">2.7.11.1</ecNumber>
    </recommendedName>
</protein>
<reference evidence="11 12" key="1">
    <citation type="submission" date="2020-02" db="EMBL/GenBank/DDBJ databases">
        <title>Acidophilic actinobacteria isolated from forest soil.</title>
        <authorList>
            <person name="Golinska P."/>
        </authorList>
    </citation>
    <scope>NUCLEOTIDE SEQUENCE [LARGE SCALE GENOMIC DNA]</scope>
    <source>
        <strain evidence="11 12">NL8</strain>
    </source>
</reference>
<feature type="compositionally biased region" description="Low complexity" evidence="8">
    <location>
        <begin position="401"/>
        <end position="413"/>
    </location>
</feature>
<gene>
    <name evidence="11" type="ORF">KGQ19_38900</name>
</gene>